<dbReference type="EMBL" id="BTGU01011758">
    <property type="protein sequence ID" value="GMN72834.1"/>
    <property type="molecule type" value="Genomic_DNA"/>
</dbReference>
<evidence type="ECO:0000313" key="15">
    <source>
        <dbReference type="EMBL" id="GMN72843.1"/>
    </source>
</evidence>
<comment type="similarity">
    <text evidence="2 12">Belongs to the cytochrome P450 family.</text>
</comment>
<keyword evidence="7 12" id="KW-0560">Oxidoreductase</keyword>
<keyword evidence="5 11" id="KW-0479">Metal-binding</keyword>
<evidence type="ECO:0008006" key="18">
    <source>
        <dbReference type="Google" id="ProtNLM"/>
    </source>
</evidence>
<dbReference type="Proteomes" id="UP001187192">
    <property type="component" value="Unassembled WGS sequence"/>
</dbReference>
<dbReference type="GO" id="GO:0016705">
    <property type="term" value="F:oxidoreductase activity, acting on paired donors, with incorporation or reduction of molecular oxygen"/>
    <property type="evidence" value="ECO:0007669"/>
    <property type="project" value="InterPro"/>
</dbReference>
<dbReference type="GO" id="GO:0020037">
    <property type="term" value="F:heme binding"/>
    <property type="evidence" value="ECO:0007669"/>
    <property type="project" value="InterPro"/>
</dbReference>
<evidence type="ECO:0000256" key="3">
    <source>
        <dbReference type="ARBA" id="ARBA00022617"/>
    </source>
</evidence>
<keyword evidence="3 11" id="KW-0349">Heme</keyword>
<protein>
    <recommendedName>
        <fullName evidence="18">Cytochrome P450</fullName>
    </recommendedName>
</protein>
<evidence type="ECO:0000256" key="11">
    <source>
        <dbReference type="PIRSR" id="PIRSR602401-1"/>
    </source>
</evidence>
<proteinExistence type="inferred from homology"/>
<dbReference type="GO" id="GO:0016020">
    <property type="term" value="C:membrane"/>
    <property type="evidence" value="ECO:0007669"/>
    <property type="project" value="UniProtKB-SubCell"/>
</dbReference>
<dbReference type="AlphaFoldDB" id="A0AA88JDK9"/>
<evidence type="ECO:0000256" key="8">
    <source>
        <dbReference type="ARBA" id="ARBA00023004"/>
    </source>
</evidence>
<sequence length="123" mass="13784">MPCGTILLINAWGLHRDPKLWDDAESFKPERFENNGESTESYKLIPFGLGRRSCPGMDLAQRVVGLALGSLIQCFEWERIGEEEVDMAEGKGLTMPKSMPLEAMCKKKAIMNVFLSETVDDCL</sequence>
<organism evidence="15 17">
    <name type="scientific">Ficus carica</name>
    <name type="common">Common fig</name>
    <dbReference type="NCBI Taxonomy" id="3494"/>
    <lineage>
        <taxon>Eukaryota</taxon>
        <taxon>Viridiplantae</taxon>
        <taxon>Streptophyta</taxon>
        <taxon>Embryophyta</taxon>
        <taxon>Tracheophyta</taxon>
        <taxon>Spermatophyta</taxon>
        <taxon>Magnoliopsida</taxon>
        <taxon>eudicotyledons</taxon>
        <taxon>Gunneridae</taxon>
        <taxon>Pentapetalae</taxon>
        <taxon>rosids</taxon>
        <taxon>fabids</taxon>
        <taxon>Rosales</taxon>
        <taxon>Moraceae</taxon>
        <taxon>Ficeae</taxon>
        <taxon>Ficus</taxon>
    </lineage>
</organism>
<name>A0AA88JDK9_FICCA</name>
<evidence type="ECO:0000256" key="9">
    <source>
        <dbReference type="ARBA" id="ARBA00023033"/>
    </source>
</evidence>
<dbReference type="InterPro" id="IPR002401">
    <property type="entry name" value="Cyt_P450_E_grp-I"/>
</dbReference>
<keyword evidence="4" id="KW-0812">Transmembrane</keyword>
<dbReference type="SUPFAM" id="SSF48264">
    <property type="entry name" value="Cytochrome P450"/>
    <property type="match status" value="1"/>
</dbReference>
<dbReference type="EMBL" id="BTGU01011760">
    <property type="protein sequence ID" value="GMN72843.1"/>
    <property type="molecule type" value="Genomic_DNA"/>
</dbReference>
<accession>A0AA88JDK9</accession>
<evidence type="ECO:0000256" key="4">
    <source>
        <dbReference type="ARBA" id="ARBA00022692"/>
    </source>
</evidence>
<keyword evidence="8 11" id="KW-0408">Iron</keyword>
<keyword evidence="17" id="KW-1185">Reference proteome</keyword>
<dbReference type="InterPro" id="IPR036396">
    <property type="entry name" value="Cyt_P450_sf"/>
</dbReference>
<dbReference type="GO" id="GO:0005506">
    <property type="term" value="F:iron ion binding"/>
    <property type="evidence" value="ECO:0007669"/>
    <property type="project" value="InterPro"/>
</dbReference>
<keyword evidence="9 12" id="KW-0503">Monooxygenase</keyword>
<evidence type="ECO:0000256" key="2">
    <source>
        <dbReference type="ARBA" id="ARBA00010617"/>
    </source>
</evidence>
<dbReference type="InterPro" id="IPR017972">
    <property type="entry name" value="Cyt_P450_CS"/>
</dbReference>
<dbReference type="PANTHER" id="PTHR47947:SF62">
    <property type="entry name" value="CYTOCHROME P450, FAMILY 81, SUBFAMILY D, POLYPEPTIDE 5"/>
    <property type="match status" value="1"/>
</dbReference>
<evidence type="ECO:0000256" key="7">
    <source>
        <dbReference type="ARBA" id="ARBA00023002"/>
    </source>
</evidence>
<keyword evidence="10" id="KW-0472">Membrane</keyword>
<evidence type="ECO:0000256" key="1">
    <source>
        <dbReference type="ARBA" id="ARBA00004167"/>
    </source>
</evidence>
<dbReference type="PROSITE" id="PS00086">
    <property type="entry name" value="CYTOCHROME_P450"/>
    <property type="match status" value="1"/>
</dbReference>
<comment type="subcellular location">
    <subcellularLocation>
        <location evidence="1">Membrane</location>
        <topology evidence="1">Single-pass membrane protein</topology>
    </subcellularLocation>
</comment>
<dbReference type="InterPro" id="IPR050651">
    <property type="entry name" value="Plant_Cytochrome_P450_Monoox"/>
</dbReference>
<evidence type="ECO:0000256" key="6">
    <source>
        <dbReference type="ARBA" id="ARBA00022989"/>
    </source>
</evidence>
<evidence type="ECO:0000256" key="10">
    <source>
        <dbReference type="ARBA" id="ARBA00023136"/>
    </source>
</evidence>
<dbReference type="GO" id="GO:0004497">
    <property type="term" value="F:monooxygenase activity"/>
    <property type="evidence" value="ECO:0007669"/>
    <property type="project" value="UniProtKB-KW"/>
</dbReference>
<comment type="caution">
    <text evidence="15">The sequence shown here is derived from an EMBL/GenBank/DDBJ whole genome shotgun (WGS) entry which is preliminary data.</text>
</comment>
<evidence type="ECO:0000313" key="17">
    <source>
        <dbReference type="Proteomes" id="UP001187192"/>
    </source>
</evidence>
<comment type="cofactor">
    <cofactor evidence="11">
        <name>heme</name>
        <dbReference type="ChEBI" id="CHEBI:30413"/>
    </cofactor>
</comment>
<dbReference type="Pfam" id="PF00067">
    <property type="entry name" value="p450"/>
    <property type="match status" value="1"/>
</dbReference>
<evidence type="ECO:0000256" key="5">
    <source>
        <dbReference type="ARBA" id="ARBA00022723"/>
    </source>
</evidence>
<gene>
    <name evidence="13" type="ORF">TIFTF001_052926</name>
    <name evidence="14" type="ORF">TIFTF001_052927</name>
    <name evidence="15" type="ORF">TIFTF001_052930</name>
    <name evidence="16" type="ORF">TIFTF001_052931</name>
</gene>
<evidence type="ECO:0000313" key="16">
    <source>
        <dbReference type="EMBL" id="GMN72848.1"/>
    </source>
</evidence>
<dbReference type="PANTHER" id="PTHR47947">
    <property type="entry name" value="CYTOCHROME P450 82C3-RELATED"/>
    <property type="match status" value="1"/>
</dbReference>
<dbReference type="EMBL" id="BTGU01011759">
    <property type="protein sequence ID" value="GMN72836.1"/>
    <property type="molecule type" value="Genomic_DNA"/>
</dbReference>
<dbReference type="PRINTS" id="PR00463">
    <property type="entry name" value="EP450I"/>
</dbReference>
<dbReference type="Gene3D" id="1.10.630.10">
    <property type="entry name" value="Cytochrome P450"/>
    <property type="match status" value="1"/>
</dbReference>
<reference evidence="15" key="1">
    <citation type="submission" date="2023-07" db="EMBL/GenBank/DDBJ databases">
        <title>draft genome sequence of fig (Ficus carica).</title>
        <authorList>
            <person name="Takahashi T."/>
            <person name="Nishimura K."/>
        </authorList>
    </citation>
    <scope>NUCLEOTIDE SEQUENCE</scope>
</reference>
<evidence type="ECO:0000313" key="14">
    <source>
        <dbReference type="EMBL" id="GMN72836.1"/>
    </source>
</evidence>
<evidence type="ECO:0000313" key="13">
    <source>
        <dbReference type="EMBL" id="GMN72834.1"/>
    </source>
</evidence>
<feature type="binding site" description="axial binding residue" evidence="11">
    <location>
        <position position="54"/>
    </location>
    <ligand>
        <name>heme</name>
        <dbReference type="ChEBI" id="CHEBI:30413"/>
    </ligand>
    <ligandPart>
        <name>Fe</name>
        <dbReference type="ChEBI" id="CHEBI:18248"/>
    </ligandPart>
</feature>
<evidence type="ECO:0000256" key="12">
    <source>
        <dbReference type="RuleBase" id="RU000461"/>
    </source>
</evidence>
<dbReference type="EMBL" id="BTGU01011761">
    <property type="protein sequence ID" value="GMN72848.1"/>
    <property type="molecule type" value="Genomic_DNA"/>
</dbReference>
<dbReference type="InterPro" id="IPR001128">
    <property type="entry name" value="Cyt_P450"/>
</dbReference>
<keyword evidence="6" id="KW-1133">Transmembrane helix</keyword>